<comment type="similarity">
    <text evidence="2">Belongs to the TSR2 family.</text>
</comment>
<keyword evidence="4" id="KW-0698">rRNA processing</keyword>
<evidence type="ECO:0000313" key="5">
    <source>
        <dbReference type="EMBL" id="KAB7500850.1"/>
    </source>
</evidence>
<dbReference type="InterPro" id="IPR019398">
    <property type="entry name" value="Pre-rRNA_process_TSR2"/>
</dbReference>
<evidence type="ECO:0000313" key="6">
    <source>
        <dbReference type="Proteomes" id="UP000326759"/>
    </source>
</evidence>
<name>A0A5N5T762_9CRUS</name>
<dbReference type="PANTHER" id="PTHR21250">
    <property type="entry name" value="PRE-RRNA-PROCESSING PROTEIN TSR2 HOMOLOG"/>
    <property type="match status" value="1"/>
</dbReference>
<sequence>MFKEDIERILASWHALKFAVQQQTGGSESYAISKWMVGETETYFQNNDDLEADEVAEFLNSIMDSELNTLVADGSDLEIAQLLCRVYELHKLGNLGEIQNILSKLPSDSNQMDCSIHSDSDSEEGQTSQISNQISDMNISDTLANEASNTCLATSIDLSDKMEEEDGWIMFLHFYVIGYKPHLGNYDFTKPI</sequence>
<comment type="caution">
    <text evidence="5">The sequence shown here is derived from an EMBL/GenBank/DDBJ whole genome shotgun (WGS) entry which is preliminary data.</text>
</comment>
<dbReference type="GO" id="GO:0006364">
    <property type="term" value="P:rRNA processing"/>
    <property type="evidence" value="ECO:0007669"/>
    <property type="project" value="UniProtKB-KW"/>
</dbReference>
<evidence type="ECO:0000256" key="4">
    <source>
        <dbReference type="ARBA" id="ARBA00022552"/>
    </source>
</evidence>
<gene>
    <name evidence="5" type="primary">tsr2</name>
    <name evidence="5" type="ORF">Anas_05114</name>
</gene>
<dbReference type="EMBL" id="SEYY01012381">
    <property type="protein sequence ID" value="KAB7500850.1"/>
    <property type="molecule type" value="Genomic_DNA"/>
</dbReference>
<evidence type="ECO:0000256" key="3">
    <source>
        <dbReference type="ARBA" id="ARBA00017551"/>
    </source>
</evidence>
<protein>
    <recommendedName>
        <fullName evidence="3">Pre-rRNA-processing protein TSR2 homolog</fullName>
    </recommendedName>
</protein>
<dbReference type="Proteomes" id="UP000326759">
    <property type="component" value="Unassembled WGS sequence"/>
</dbReference>
<reference evidence="5 6" key="1">
    <citation type="journal article" date="2019" name="PLoS Biol.">
        <title>Sex chromosomes control vertical transmission of feminizing Wolbachia symbionts in an isopod.</title>
        <authorList>
            <person name="Becking T."/>
            <person name="Chebbi M.A."/>
            <person name="Giraud I."/>
            <person name="Moumen B."/>
            <person name="Laverre T."/>
            <person name="Caubet Y."/>
            <person name="Peccoud J."/>
            <person name="Gilbert C."/>
            <person name="Cordaux R."/>
        </authorList>
    </citation>
    <scope>NUCLEOTIDE SEQUENCE [LARGE SCALE GENOMIC DNA]</scope>
    <source>
        <strain evidence="5">ANa2</strain>
        <tissue evidence="5">Whole body excluding digestive tract and cuticle</tissue>
    </source>
</reference>
<proteinExistence type="inferred from homology"/>
<evidence type="ECO:0000256" key="1">
    <source>
        <dbReference type="ARBA" id="ARBA00002210"/>
    </source>
</evidence>
<dbReference type="OrthoDB" id="263560at2759"/>
<evidence type="ECO:0000256" key="2">
    <source>
        <dbReference type="ARBA" id="ARBA00006524"/>
    </source>
</evidence>
<accession>A0A5N5T762</accession>
<dbReference type="AlphaFoldDB" id="A0A5N5T762"/>
<dbReference type="Pfam" id="PF10273">
    <property type="entry name" value="WGG"/>
    <property type="match status" value="1"/>
</dbReference>
<keyword evidence="6" id="KW-1185">Reference proteome</keyword>
<comment type="function">
    <text evidence="1">May be involved in 20S pre-rRNA processing.</text>
</comment>
<organism evidence="5 6">
    <name type="scientific">Armadillidium nasatum</name>
    <dbReference type="NCBI Taxonomy" id="96803"/>
    <lineage>
        <taxon>Eukaryota</taxon>
        <taxon>Metazoa</taxon>
        <taxon>Ecdysozoa</taxon>
        <taxon>Arthropoda</taxon>
        <taxon>Crustacea</taxon>
        <taxon>Multicrustacea</taxon>
        <taxon>Malacostraca</taxon>
        <taxon>Eumalacostraca</taxon>
        <taxon>Peracarida</taxon>
        <taxon>Isopoda</taxon>
        <taxon>Oniscidea</taxon>
        <taxon>Crinocheta</taxon>
        <taxon>Armadillidiidae</taxon>
        <taxon>Armadillidium</taxon>
    </lineage>
</organism>